<reference evidence="1" key="2">
    <citation type="journal article" date="2015" name="Fish Shellfish Immunol.">
        <title>Early steps in the European eel (Anguilla anguilla)-Vibrio vulnificus interaction in the gills: Role of the RtxA13 toxin.</title>
        <authorList>
            <person name="Callol A."/>
            <person name="Pajuelo D."/>
            <person name="Ebbesson L."/>
            <person name="Teles M."/>
            <person name="MacKenzie S."/>
            <person name="Amaro C."/>
        </authorList>
    </citation>
    <scope>NUCLEOTIDE SEQUENCE</scope>
</reference>
<evidence type="ECO:0000313" key="1">
    <source>
        <dbReference type="EMBL" id="JAH74650.1"/>
    </source>
</evidence>
<reference evidence="1" key="1">
    <citation type="submission" date="2014-11" db="EMBL/GenBank/DDBJ databases">
        <authorList>
            <person name="Amaro Gonzalez C."/>
        </authorList>
    </citation>
    <scope>NUCLEOTIDE SEQUENCE</scope>
</reference>
<dbReference type="AlphaFoldDB" id="A0A0E9VAZ5"/>
<proteinExistence type="predicted"/>
<accession>A0A0E9VAZ5</accession>
<name>A0A0E9VAZ5_ANGAN</name>
<organism evidence="1">
    <name type="scientific">Anguilla anguilla</name>
    <name type="common">European freshwater eel</name>
    <name type="synonym">Muraena anguilla</name>
    <dbReference type="NCBI Taxonomy" id="7936"/>
    <lineage>
        <taxon>Eukaryota</taxon>
        <taxon>Metazoa</taxon>
        <taxon>Chordata</taxon>
        <taxon>Craniata</taxon>
        <taxon>Vertebrata</taxon>
        <taxon>Euteleostomi</taxon>
        <taxon>Actinopterygii</taxon>
        <taxon>Neopterygii</taxon>
        <taxon>Teleostei</taxon>
        <taxon>Anguilliformes</taxon>
        <taxon>Anguillidae</taxon>
        <taxon>Anguilla</taxon>
    </lineage>
</organism>
<dbReference type="EMBL" id="GBXM01033927">
    <property type="protein sequence ID" value="JAH74650.1"/>
    <property type="molecule type" value="Transcribed_RNA"/>
</dbReference>
<sequence>MLPTPSLSNPSFLSHCRYLDCTALKVPGDIRSLSYPSARQIKQSGASQCCREHDVHKSLKVV</sequence>
<protein>
    <submittedName>
        <fullName evidence="1">Uncharacterized protein</fullName>
    </submittedName>
</protein>